<feature type="signal peptide" evidence="1">
    <location>
        <begin position="1"/>
        <end position="23"/>
    </location>
</feature>
<gene>
    <name evidence="2" type="ORF">ACJMK2_020747</name>
</gene>
<dbReference type="EMBL" id="JBJQND010000017">
    <property type="protein sequence ID" value="KAL3842761.1"/>
    <property type="molecule type" value="Genomic_DNA"/>
</dbReference>
<comment type="caution">
    <text evidence="2">The sequence shown here is derived from an EMBL/GenBank/DDBJ whole genome shotgun (WGS) entry which is preliminary data.</text>
</comment>
<evidence type="ECO:0000313" key="2">
    <source>
        <dbReference type="EMBL" id="KAL3842761.1"/>
    </source>
</evidence>
<protein>
    <submittedName>
        <fullName evidence="2">Uncharacterized protein</fullName>
    </submittedName>
</protein>
<dbReference type="AlphaFoldDB" id="A0ABD3U1R0"/>
<name>A0ABD3U1R0_SINWO</name>
<evidence type="ECO:0000256" key="1">
    <source>
        <dbReference type="SAM" id="SignalP"/>
    </source>
</evidence>
<dbReference type="InterPro" id="IPR028994">
    <property type="entry name" value="Integrin_alpha_N"/>
</dbReference>
<dbReference type="Gene3D" id="2.130.10.130">
    <property type="entry name" value="Integrin alpha, N-terminal"/>
    <property type="match status" value="1"/>
</dbReference>
<proteinExistence type="predicted"/>
<sequence length="432" mass="47998">MGHLFNTAIWAFIWIQCIYVFNAQYVPVQIGSFHVQNPGFVSIYSKANYSHRTEKYDLLICTFNANPLTHLDSAQIVRGIGKYVGSFSTVRPEVLTTDVKWPNEPSGVPEYIFGRQMVAVPYGFLVPLKTDGAIKLVDISGNKIGRPIQVTAGDSTGSWFYHRVIWHDMDKDGDMDIVTCRAREPIIPIGFGRKDQELLWLENPSNNISSPWKQHILAHGPDVYFQYTTLRTKAGPKDCIVVSQFFTKNLTIFWTTDPNENWSDASKVMSRAIDSTIGAAFEVIVQDLNNDGRLDLLVVSNGNNGSVVAYEIPDDFRSGTFVKHVLATGFTPRHPGTGKGSPGSAFTLHPQTNNTSTKPIIVVPGDDDGAAYYLTPRSQSTTDWSYLRTKFYDEGDGIVGAIAHADVNGDGFEELFVPAYTKNMVLVYTFSP</sequence>
<organism evidence="2 3">
    <name type="scientific">Sinanodonta woodiana</name>
    <name type="common">Chinese pond mussel</name>
    <name type="synonym">Anodonta woodiana</name>
    <dbReference type="NCBI Taxonomy" id="1069815"/>
    <lineage>
        <taxon>Eukaryota</taxon>
        <taxon>Metazoa</taxon>
        <taxon>Spiralia</taxon>
        <taxon>Lophotrochozoa</taxon>
        <taxon>Mollusca</taxon>
        <taxon>Bivalvia</taxon>
        <taxon>Autobranchia</taxon>
        <taxon>Heteroconchia</taxon>
        <taxon>Palaeoheterodonta</taxon>
        <taxon>Unionida</taxon>
        <taxon>Unionoidea</taxon>
        <taxon>Unionidae</taxon>
        <taxon>Unioninae</taxon>
        <taxon>Sinanodonta</taxon>
    </lineage>
</organism>
<dbReference type="PANTHER" id="PTHR35836:SF1">
    <property type="entry name" value="VCBS REPEAT-CONTAINING PROTEIN"/>
    <property type="match status" value="1"/>
</dbReference>
<keyword evidence="1" id="KW-0732">Signal</keyword>
<keyword evidence="3" id="KW-1185">Reference proteome</keyword>
<feature type="chain" id="PRO_5044774725" evidence="1">
    <location>
        <begin position="24"/>
        <end position="432"/>
    </location>
</feature>
<dbReference type="Proteomes" id="UP001634394">
    <property type="component" value="Unassembled WGS sequence"/>
</dbReference>
<accession>A0ABD3U1R0</accession>
<evidence type="ECO:0000313" key="3">
    <source>
        <dbReference type="Proteomes" id="UP001634394"/>
    </source>
</evidence>
<dbReference type="PANTHER" id="PTHR35836">
    <property type="entry name" value="VCBS REPEAT-CONTAINING PROTEIN"/>
    <property type="match status" value="1"/>
</dbReference>
<reference evidence="2 3" key="1">
    <citation type="submission" date="2024-11" db="EMBL/GenBank/DDBJ databases">
        <title>Chromosome-level genome assembly of the freshwater bivalve Anodonta woodiana.</title>
        <authorList>
            <person name="Chen X."/>
        </authorList>
    </citation>
    <scope>NUCLEOTIDE SEQUENCE [LARGE SCALE GENOMIC DNA]</scope>
    <source>
        <strain evidence="2">MN2024</strain>
        <tissue evidence="2">Gills</tissue>
    </source>
</reference>
<dbReference type="SUPFAM" id="SSF69318">
    <property type="entry name" value="Integrin alpha N-terminal domain"/>
    <property type="match status" value="1"/>
</dbReference>